<evidence type="ECO:0000313" key="1">
    <source>
        <dbReference type="EMBL" id="OSI23206.1"/>
    </source>
</evidence>
<protein>
    <submittedName>
        <fullName evidence="1">Uncharacterized protein</fullName>
    </submittedName>
</protein>
<accession>A0A1X3DJU5</accession>
<comment type="caution">
    <text evidence="1">The sequence shown here is derived from an EMBL/GenBank/DDBJ whole genome shotgun (WGS) entry which is preliminary data.</text>
</comment>
<name>A0A1X3DJU5_9NEIS</name>
<proteinExistence type="predicted"/>
<dbReference type="AlphaFoldDB" id="A0A1X3DJU5"/>
<sequence>MKEQIMTSQVNEPKWWEKTVEYQFVINNHKKFQLIAPLDGKHETGTSDVILGQGDKFILIEFKKDATSQKAEFEKFKKNNKSKSDGTIITELQKLKNFDCHFLVYAKLEQDKELYFLELIHNGYIDYLNPSCQDKKKYSYNEMIEKGKSSEEFLKYLDDLENLRIFDTSDGSCDCGGGGGSDFSNILVLDNKGNCQSLSAFKKIHLTPNPPKNTPSGYKPK</sequence>
<dbReference type="Proteomes" id="UP000193303">
    <property type="component" value="Unassembled WGS sequence"/>
</dbReference>
<dbReference type="EMBL" id="MTAB01000007">
    <property type="protein sequence ID" value="OSI23206.1"/>
    <property type="molecule type" value="Genomic_DNA"/>
</dbReference>
<reference evidence="2" key="1">
    <citation type="submission" date="2017-01" db="EMBL/GenBank/DDBJ databases">
        <authorList>
            <person name="Mah S.A."/>
            <person name="Swanson W.J."/>
            <person name="Moy G.W."/>
            <person name="Vacquier V.D."/>
        </authorList>
    </citation>
    <scope>NUCLEOTIDE SEQUENCE [LARGE SCALE GENOMIC DNA]</scope>
    <source>
        <strain evidence="2">124861</strain>
    </source>
</reference>
<gene>
    <name evidence="1" type="ORF">BV912_04580</name>
</gene>
<evidence type="ECO:0000313" key="2">
    <source>
        <dbReference type="Proteomes" id="UP000193303"/>
    </source>
</evidence>
<organism evidence="1 2">
    <name type="scientific">Neisseria dumasiana</name>
    <dbReference type="NCBI Taxonomy" id="1931275"/>
    <lineage>
        <taxon>Bacteria</taxon>
        <taxon>Pseudomonadati</taxon>
        <taxon>Pseudomonadota</taxon>
        <taxon>Betaproteobacteria</taxon>
        <taxon>Neisseriales</taxon>
        <taxon>Neisseriaceae</taxon>
        <taxon>Neisseria</taxon>
    </lineage>
</organism>